<proteinExistence type="predicted"/>
<feature type="compositionally biased region" description="Basic residues" evidence="1">
    <location>
        <begin position="118"/>
        <end position="128"/>
    </location>
</feature>
<name>A0A2G1MLI9_9RHOB</name>
<keyword evidence="3" id="KW-1185">Reference proteome</keyword>
<evidence type="ECO:0000313" key="3">
    <source>
        <dbReference type="Proteomes" id="UP000221860"/>
    </source>
</evidence>
<evidence type="ECO:0000256" key="1">
    <source>
        <dbReference type="SAM" id="MobiDB-lite"/>
    </source>
</evidence>
<dbReference type="Proteomes" id="UP000221860">
    <property type="component" value="Unassembled WGS sequence"/>
</dbReference>
<reference evidence="2 3" key="1">
    <citation type="submission" date="2017-08" db="EMBL/GenBank/DDBJ databases">
        <title>Draft Genome Sequence of Loktanella cinnabarina Strain XM1, Isolated from Coastal Surface Water.</title>
        <authorList>
            <person name="Ma R."/>
            <person name="Wang J."/>
            <person name="Wang Q."/>
            <person name="Ma Z."/>
            <person name="Li J."/>
            <person name="Chen L."/>
        </authorList>
    </citation>
    <scope>NUCLEOTIDE SEQUENCE [LARGE SCALE GENOMIC DNA]</scope>
    <source>
        <strain evidence="2 3">XM1</strain>
    </source>
</reference>
<comment type="caution">
    <text evidence="2">The sequence shown here is derived from an EMBL/GenBank/DDBJ whole genome shotgun (WGS) entry which is preliminary data.</text>
</comment>
<dbReference type="OrthoDB" id="7854668at2"/>
<organism evidence="2 3">
    <name type="scientific">Limimaricola cinnabarinus</name>
    <dbReference type="NCBI Taxonomy" id="1125964"/>
    <lineage>
        <taxon>Bacteria</taxon>
        <taxon>Pseudomonadati</taxon>
        <taxon>Pseudomonadota</taxon>
        <taxon>Alphaproteobacteria</taxon>
        <taxon>Rhodobacterales</taxon>
        <taxon>Paracoccaceae</taxon>
        <taxon>Limimaricola</taxon>
    </lineage>
</organism>
<gene>
    <name evidence="2" type="ORF">CJ301_00355</name>
</gene>
<dbReference type="AlphaFoldDB" id="A0A2G1MLI9"/>
<accession>A0A2G1MLI9</accession>
<dbReference type="EMBL" id="NQWH01000001">
    <property type="protein sequence ID" value="PHP29601.1"/>
    <property type="molecule type" value="Genomic_DNA"/>
</dbReference>
<feature type="compositionally biased region" description="Basic and acidic residues" evidence="1">
    <location>
        <begin position="129"/>
        <end position="141"/>
    </location>
</feature>
<sequence length="151" mass="16282">MSMVAMASDVKLDLSMRIVRHGDLAKVAVAAEVSVVAAMPCAEDVLGLTVGFEAVNAPSSDGLQAADKHSKRRALPGRNALDSAKNLLKWKVTKCVNLPRKTGSPELAYRLARNSVRARRSVHGRHGVRREAGPVHADRAPRRPRQGGCCR</sequence>
<evidence type="ECO:0000313" key="2">
    <source>
        <dbReference type="EMBL" id="PHP29601.1"/>
    </source>
</evidence>
<feature type="region of interest" description="Disordered" evidence="1">
    <location>
        <begin position="118"/>
        <end position="151"/>
    </location>
</feature>
<protein>
    <submittedName>
        <fullName evidence="2">Uncharacterized protein</fullName>
    </submittedName>
</protein>